<feature type="region of interest" description="Disordered" evidence="1">
    <location>
        <begin position="115"/>
        <end position="135"/>
    </location>
</feature>
<gene>
    <name evidence="2" type="ORF">Psest_4390</name>
</gene>
<reference evidence="2 3" key="1">
    <citation type="submission" date="2011-10" db="EMBL/GenBank/DDBJ databases">
        <title>Complete sequence of plasmid 1 of Pseudomonas stutzeri RCH2.</title>
        <authorList>
            <consortium name="US DOE Joint Genome Institute"/>
            <person name="Lucas S."/>
            <person name="Han J."/>
            <person name="Lapidus A."/>
            <person name="Cheng J.-F."/>
            <person name="Goodwin L."/>
            <person name="Pitluck S."/>
            <person name="Peters L."/>
            <person name="Ovchinnikova G."/>
            <person name="Zeytun A."/>
            <person name="Lu M."/>
            <person name="Detter J.C."/>
            <person name="Han C."/>
            <person name="Tapia R."/>
            <person name="Land M."/>
            <person name="Hauser L."/>
            <person name="Kyrpides N."/>
            <person name="Ivanova N."/>
            <person name="Pagani I."/>
            <person name="Chakraborty R."/>
            <person name="Arkin A."/>
            <person name="Dehal P."/>
            <person name="Wall J."/>
            <person name="Hazen T."/>
            <person name="Woyke T."/>
        </authorList>
    </citation>
    <scope>NUCLEOTIDE SEQUENCE [LARGE SCALE GENOMIC DNA]</scope>
    <source>
        <strain evidence="2 3">RCH2</strain>
        <plasmid evidence="3">Plasmid pPSEST01</plasmid>
    </source>
</reference>
<accession>L0GSS7</accession>
<evidence type="ECO:0000313" key="2">
    <source>
        <dbReference type="EMBL" id="AGA88857.1"/>
    </source>
</evidence>
<dbReference type="Proteomes" id="UP000010820">
    <property type="component" value="Plasmid pPSEST01"/>
</dbReference>
<dbReference type="HOGENOM" id="CLU_1884005_0_0_6"/>
<dbReference type="AlphaFoldDB" id="L0GSS7"/>
<keyword evidence="2" id="KW-0614">Plasmid</keyword>
<dbReference type="KEGG" id="psh:Psest_4390"/>
<evidence type="ECO:0000256" key="1">
    <source>
        <dbReference type="SAM" id="MobiDB-lite"/>
    </source>
</evidence>
<evidence type="ECO:0000313" key="3">
    <source>
        <dbReference type="Proteomes" id="UP000010820"/>
    </source>
</evidence>
<sequence>MKDTIERPTDTVQINALVLRKQRDMLNAKAKAANLTVSKFLQKLIEDATVISKPDLSADIQKANAWLGRINGNINMLSRWANLYRENAFADLILYRLAAIQNEVSEVATFTTDLRTQGYGKRRKPRSPKKSKVTP</sequence>
<dbReference type="EMBL" id="CP003072">
    <property type="protein sequence ID" value="AGA88857.1"/>
    <property type="molecule type" value="Genomic_DNA"/>
</dbReference>
<dbReference type="Pfam" id="PF21983">
    <property type="entry name" value="NikA-like"/>
    <property type="match status" value="1"/>
</dbReference>
<geneLocation type="plasmid" evidence="2 3">
    <name>pPSEST01</name>
</geneLocation>
<protein>
    <recommendedName>
        <fullName evidence="4">Bacterial mobilisation domain-containing protein</fullName>
    </recommendedName>
</protein>
<name>L0GSS7_STUST</name>
<proteinExistence type="predicted"/>
<organism evidence="2 3">
    <name type="scientific">Stutzerimonas stutzeri RCH2</name>
    <dbReference type="NCBI Taxonomy" id="644801"/>
    <lineage>
        <taxon>Bacteria</taxon>
        <taxon>Pseudomonadati</taxon>
        <taxon>Pseudomonadota</taxon>
        <taxon>Gammaproteobacteria</taxon>
        <taxon>Pseudomonadales</taxon>
        <taxon>Pseudomonadaceae</taxon>
        <taxon>Stutzerimonas</taxon>
    </lineage>
</organism>
<feature type="compositionally biased region" description="Basic residues" evidence="1">
    <location>
        <begin position="120"/>
        <end position="135"/>
    </location>
</feature>
<evidence type="ECO:0008006" key="4">
    <source>
        <dbReference type="Google" id="ProtNLM"/>
    </source>
</evidence>
<dbReference type="InterPro" id="IPR053842">
    <property type="entry name" value="NikA-like"/>
</dbReference>
<dbReference type="RefSeq" id="WP_015279007.1">
    <property type="nucleotide sequence ID" value="NC_019937.1"/>
</dbReference>